<keyword evidence="2" id="KW-1185">Reference proteome</keyword>
<keyword evidence="1" id="KW-0966">Cell projection</keyword>
<organism evidence="1 2">
    <name type="scientific">Bacillus phage Shbh1</name>
    <dbReference type="NCBI Taxonomy" id="1796992"/>
    <lineage>
        <taxon>Viruses</taxon>
        <taxon>Duplodnaviria</taxon>
        <taxon>Heunggongvirae</taxon>
        <taxon>Uroviricota</taxon>
        <taxon>Caudoviricetes</taxon>
        <taxon>Herelleviridae</taxon>
        <taxon>Bastillevirinae</taxon>
        <taxon>Shalavirus</taxon>
        <taxon>Shalavirus Shbh1</taxon>
    </lineage>
</organism>
<accession>A0A142F130</accession>
<dbReference type="KEGG" id="vg:28799372"/>
<evidence type="ECO:0000313" key="2">
    <source>
        <dbReference type="Proteomes" id="UP000201588"/>
    </source>
</evidence>
<name>A0A142F130_9CAUD</name>
<reference evidence="1" key="1">
    <citation type="submission" date="2016-01" db="EMBL/GenBank/DDBJ databases">
        <title>Isolation and characterization of bacteriophages from East Africa Rift Valley soda lakes.</title>
        <authorList>
            <person name="van Zyl L.J."/>
            <person name="Nemavhulani S."/>
            <person name="Cowan D.A."/>
            <person name="Trindade M.I."/>
        </authorList>
    </citation>
    <scope>NUCLEOTIDE SEQUENCE [LARGE SCALE GENOMIC DNA]</scope>
</reference>
<keyword evidence="1" id="KW-0969">Cilium</keyword>
<dbReference type="Proteomes" id="UP000201588">
    <property type="component" value="Segment"/>
</dbReference>
<sequence length="128" mass="15591">MDRLDSQVYYTLKDSLRKVQDNIATDNLKWGEFPVVLIDFWSWKTHYFESEMDAQDYVENNLIDHFDEPPEDEQEELIILKFCDGKDKEKYPSRYSDYQYYKTINEKKIYKKRSFVYCEPVLTVRVTI</sequence>
<proteinExistence type="predicted"/>
<evidence type="ECO:0000313" key="1">
    <source>
        <dbReference type="EMBL" id="AMQ66487.1"/>
    </source>
</evidence>
<protein>
    <submittedName>
        <fullName evidence="1">Flagellar basal-body rod modification protein</fullName>
    </submittedName>
</protein>
<keyword evidence="1" id="KW-0282">Flagellum</keyword>
<dbReference type="RefSeq" id="YP_009275177.1">
    <property type="nucleotide sequence ID" value="NC_030925.1"/>
</dbReference>
<dbReference type="GeneID" id="28799372"/>
<dbReference type="EMBL" id="KU640380">
    <property type="protein sequence ID" value="AMQ66487.1"/>
    <property type="molecule type" value="Genomic_DNA"/>
</dbReference>